<keyword evidence="2" id="KW-1185">Reference proteome</keyword>
<dbReference type="Proteomes" id="UP000046392">
    <property type="component" value="Unplaced"/>
</dbReference>
<name>A0A0N5C9M0_STREA</name>
<proteinExistence type="predicted"/>
<evidence type="ECO:0000313" key="3">
    <source>
        <dbReference type="WBParaSite" id="SPAL_0001460000.2"/>
    </source>
</evidence>
<accession>A0A0N5C9M0</accession>
<feature type="region of interest" description="Disordered" evidence="1">
    <location>
        <begin position="46"/>
        <end position="71"/>
    </location>
</feature>
<dbReference type="WBParaSite" id="SPAL_0001460000.2">
    <property type="protein sequence ID" value="SPAL_0001460000.2"/>
    <property type="gene ID" value="SPAL_0001460000"/>
</dbReference>
<reference evidence="3" key="1">
    <citation type="submission" date="2017-02" db="UniProtKB">
        <authorList>
            <consortium name="WormBaseParasite"/>
        </authorList>
    </citation>
    <scope>IDENTIFICATION</scope>
</reference>
<protein>
    <submittedName>
        <fullName evidence="3">Uncharacterized protein</fullName>
    </submittedName>
</protein>
<evidence type="ECO:0000256" key="1">
    <source>
        <dbReference type="SAM" id="MobiDB-lite"/>
    </source>
</evidence>
<evidence type="ECO:0000313" key="2">
    <source>
        <dbReference type="Proteomes" id="UP000046392"/>
    </source>
</evidence>
<organism evidence="2 3">
    <name type="scientific">Strongyloides papillosus</name>
    <name type="common">Intestinal threadworm</name>
    <dbReference type="NCBI Taxonomy" id="174720"/>
    <lineage>
        <taxon>Eukaryota</taxon>
        <taxon>Metazoa</taxon>
        <taxon>Ecdysozoa</taxon>
        <taxon>Nematoda</taxon>
        <taxon>Chromadorea</taxon>
        <taxon>Rhabditida</taxon>
        <taxon>Tylenchina</taxon>
        <taxon>Panagrolaimomorpha</taxon>
        <taxon>Strongyloidoidea</taxon>
        <taxon>Strongyloididae</taxon>
        <taxon>Strongyloides</taxon>
    </lineage>
</organism>
<sequence length="219" mass="25249">MPTIPLQDSGLFNPNYFLLYVILKMIKEINLDDANLLDDNSNDVAKPTDIVDTNPVEPTKGSKDKHPNLSDSPLSLEDFKESLNVNWKELFMGVIKLKIILTDSCEVFKRLEKPVTNMKTLQAIICMNKQGCKYYDSPLRKIFIRELSIVLDHENNNTYFADVGRTRKARKSNSHFHYFAKIYYRNENILIKLCSTELPSAIQEELKNLTSKNPKTTDE</sequence>
<dbReference type="AlphaFoldDB" id="A0A0N5C9M0"/>